<protein>
    <recommendedName>
        <fullName evidence="4">D-isomer specific 2-hydroxyacid dehydrogenase NAD-binding domain-containing protein</fullName>
    </recommendedName>
</protein>
<dbReference type="InterPro" id="IPR050223">
    <property type="entry name" value="D-isomer_2-hydroxyacid_DH"/>
</dbReference>
<dbReference type="PANTHER" id="PTHR10996">
    <property type="entry name" value="2-HYDROXYACID DEHYDROGENASE-RELATED"/>
    <property type="match status" value="1"/>
</dbReference>
<dbReference type="Gene3D" id="3.40.50.720">
    <property type="entry name" value="NAD(P)-binding Rossmann-like Domain"/>
    <property type="match status" value="2"/>
</dbReference>
<keyword evidence="3" id="KW-1133">Transmembrane helix</keyword>
<keyword evidence="6" id="KW-1185">Reference proteome</keyword>
<organism evidence="5 6">
    <name type="scientific">Durusdinium trenchii</name>
    <dbReference type="NCBI Taxonomy" id="1381693"/>
    <lineage>
        <taxon>Eukaryota</taxon>
        <taxon>Sar</taxon>
        <taxon>Alveolata</taxon>
        <taxon>Dinophyceae</taxon>
        <taxon>Suessiales</taxon>
        <taxon>Symbiodiniaceae</taxon>
        <taxon>Durusdinium</taxon>
    </lineage>
</organism>
<dbReference type="PANTHER" id="PTHR10996:SF178">
    <property type="entry name" value="2-HYDROXYACID DEHYDROGENASE YGL185C-RELATED"/>
    <property type="match status" value="1"/>
</dbReference>
<sequence length="582" mass="63135">MKPQLGARLGATLGCILVTALSIWTCLGASRFYWKAKAWGEPETWRESSCQVLSAGVSCADEDGVHPCDLNPHATFVPTGSPPVFGSDQLSVCPGTFWCARETELCRCSGEVIYAALLFNGQVYTPATVDNDYRVSTPSGTVRCGSDAHGQPLGDPAPGQTKYCWCTPQELSDLVQPSSTLQCSEATKKDFDAGRRLLDMGRRRRVVYSGWALVEVEQQKTCAYEYGLPSATNDEIYPARTNALAQEWGKQPMRDCWVRTAGASGDAFGTICSVALARPDSFKDASTNSKWFQIFWIILGSLGTVVCGIGAALACMAERDAAAAGPHVDESQGGVAIPEYVLAAILQWNVRILQMDADFRRCTWRDDMVNTCRRPPMHKEVQNQTVGILGLGTIGRGVAERAAGLKMRVCAVDAKLPATVPPYMAWVGTDAELPRLLKESDFVVVSVPLLPQTKGMIGIKELAQMKPDGVLINIARGPIVDEVPLWTALQNQRIGGAVLDVWWNDFSWFQNGTWPSTFNFSSLPNVWMTPHVSVNTAEAHETTLDQAASNLLALSRGKPFQNVVRNASDAGSAGQRPAVLLA</sequence>
<comment type="caution">
    <text evidence="5">The sequence shown here is derived from an EMBL/GenBank/DDBJ whole genome shotgun (WGS) entry which is preliminary data.</text>
</comment>
<reference evidence="5 6" key="1">
    <citation type="submission" date="2024-02" db="EMBL/GenBank/DDBJ databases">
        <authorList>
            <person name="Chen Y."/>
            <person name="Shah S."/>
            <person name="Dougan E. K."/>
            <person name="Thang M."/>
            <person name="Chan C."/>
        </authorList>
    </citation>
    <scope>NUCLEOTIDE SEQUENCE [LARGE SCALE GENOMIC DNA]</scope>
</reference>
<feature type="domain" description="D-isomer specific 2-hydroxyacid dehydrogenase NAD-binding" evidence="4">
    <location>
        <begin position="343"/>
        <end position="533"/>
    </location>
</feature>
<keyword evidence="2" id="KW-0520">NAD</keyword>
<dbReference type="InterPro" id="IPR006140">
    <property type="entry name" value="D-isomer_DH_NAD-bd"/>
</dbReference>
<accession>A0ABP0LIG0</accession>
<dbReference type="EMBL" id="CAXAMN010012769">
    <property type="protein sequence ID" value="CAK9038935.1"/>
    <property type="molecule type" value="Genomic_DNA"/>
</dbReference>
<dbReference type="Proteomes" id="UP001642484">
    <property type="component" value="Unassembled WGS sequence"/>
</dbReference>
<proteinExistence type="predicted"/>
<dbReference type="InterPro" id="IPR036291">
    <property type="entry name" value="NAD(P)-bd_dom_sf"/>
</dbReference>
<dbReference type="Pfam" id="PF02826">
    <property type="entry name" value="2-Hacid_dh_C"/>
    <property type="match status" value="1"/>
</dbReference>
<keyword evidence="3" id="KW-0812">Transmembrane</keyword>
<evidence type="ECO:0000256" key="2">
    <source>
        <dbReference type="ARBA" id="ARBA00023027"/>
    </source>
</evidence>
<dbReference type="SUPFAM" id="SSF51735">
    <property type="entry name" value="NAD(P)-binding Rossmann-fold domains"/>
    <property type="match status" value="1"/>
</dbReference>
<name>A0ABP0LIG0_9DINO</name>
<feature type="transmembrane region" description="Helical" evidence="3">
    <location>
        <begin position="291"/>
        <end position="314"/>
    </location>
</feature>
<evidence type="ECO:0000259" key="4">
    <source>
        <dbReference type="Pfam" id="PF02826"/>
    </source>
</evidence>
<dbReference type="PROSITE" id="PS00671">
    <property type="entry name" value="D_2_HYDROXYACID_DH_3"/>
    <property type="match status" value="1"/>
</dbReference>
<gene>
    <name evidence="5" type="ORF">CCMP2556_LOCUS21216</name>
</gene>
<keyword evidence="3" id="KW-0472">Membrane</keyword>
<evidence type="ECO:0000256" key="3">
    <source>
        <dbReference type="SAM" id="Phobius"/>
    </source>
</evidence>
<evidence type="ECO:0000256" key="1">
    <source>
        <dbReference type="ARBA" id="ARBA00023002"/>
    </source>
</evidence>
<evidence type="ECO:0000313" key="6">
    <source>
        <dbReference type="Proteomes" id="UP001642484"/>
    </source>
</evidence>
<dbReference type="InterPro" id="IPR029753">
    <property type="entry name" value="D-isomer_DH_CS"/>
</dbReference>
<keyword evidence="1" id="KW-0560">Oxidoreductase</keyword>
<evidence type="ECO:0000313" key="5">
    <source>
        <dbReference type="EMBL" id="CAK9038935.1"/>
    </source>
</evidence>